<protein>
    <submittedName>
        <fullName evidence="2">Uncharacterized protein</fullName>
    </submittedName>
</protein>
<comment type="caution">
    <text evidence="2">The sequence shown here is derived from an EMBL/GenBank/DDBJ whole genome shotgun (WGS) entry which is preliminary data.</text>
</comment>
<organism evidence="2 3">
    <name type="scientific">Folsomia candida</name>
    <name type="common">Springtail</name>
    <dbReference type="NCBI Taxonomy" id="158441"/>
    <lineage>
        <taxon>Eukaryota</taxon>
        <taxon>Metazoa</taxon>
        <taxon>Ecdysozoa</taxon>
        <taxon>Arthropoda</taxon>
        <taxon>Hexapoda</taxon>
        <taxon>Collembola</taxon>
        <taxon>Entomobryomorpha</taxon>
        <taxon>Isotomoidea</taxon>
        <taxon>Isotomidae</taxon>
        <taxon>Proisotominae</taxon>
        <taxon>Folsomia</taxon>
    </lineage>
</organism>
<name>A0A226DHI2_FOLCA</name>
<dbReference type="AlphaFoldDB" id="A0A226DHI2"/>
<dbReference type="EMBL" id="LNIX01000018">
    <property type="protein sequence ID" value="OXA45015.1"/>
    <property type="molecule type" value="Genomic_DNA"/>
</dbReference>
<reference evidence="2 3" key="1">
    <citation type="submission" date="2015-12" db="EMBL/GenBank/DDBJ databases">
        <title>The genome of Folsomia candida.</title>
        <authorList>
            <person name="Faddeeva A."/>
            <person name="Derks M.F."/>
            <person name="Anvar Y."/>
            <person name="Smit S."/>
            <person name="Van Straalen N."/>
            <person name="Roelofs D."/>
        </authorList>
    </citation>
    <scope>NUCLEOTIDE SEQUENCE [LARGE SCALE GENOMIC DNA]</scope>
    <source>
        <strain evidence="2 3">VU population</strain>
        <tissue evidence="2">Whole body</tissue>
    </source>
</reference>
<keyword evidence="1" id="KW-0812">Transmembrane</keyword>
<evidence type="ECO:0000313" key="3">
    <source>
        <dbReference type="Proteomes" id="UP000198287"/>
    </source>
</evidence>
<proteinExistence type="predicted"/>
<accession>A0A226DHI2</accession>
<sequence length="223" mass="25887">MSYYSQLNISTKNLILIFSILIITVFYIIINTKLYYQDPSKYFYYNDTGHKIDWSSVSRDRVNPDTEKYVEENTFQEDLGFQPVSDDGLYVYSVFFGNQNTRKLIIIGIDKSIKKRKLLCEFYQNSTSVLPNSQTNATKRNSADGYNTGLKYCPIFIDCDIPEEIQHPNYVSINTIDTPSNYSRNLLKVHDTPEFPIYNISACLQPIYTNENVTTINPLRLIE</sequence>
<dbReference type="OrthoDB" id="2526284at2759"/>
<keyword evidence="3" id="KW-1185">Reference proteome</keyword>
<dbReference type="Proteomes" id="UP000198287">
    <property type="component" value="Unassembled WGS sequence"/>
</dbReference>
<feature type="transmembrane region" description="Helical" evidence="1">
    <location>
        <begin position="12"/>
        <end position="30"/>
    </location>
</feature>
<gene>
    <name evidence="2" type="ORF">Fcan01_19950</name>
</gene>
<keyword evidence="1" id="KW-0472">Membrane</keyword>
<evidence type="ECO:0000256" key="1">
    <source>
        <dbReference type="SAM" id="Phobius"/>
    </source>
</evidence>
<keyword evidence="1" id="KW-1133">Transmembrane helix</keyword>
<evidence type="ECO:0000313" key="2">
    <source>
        <dbReference type="EMBL" id="OXA45015.1"/>
    </source>
</evidence>